<evidence type="ECO:0000313" key="2">
    <source>
        <dbReference type="EMBL" id="QJR15948.1"/>
    </source>
</evidence>
<dbReference type="KEGG" id="upl:DSM104440_02775"/>
<dbReference type="AlphaFoldDB" id="A0A6M4HAS5"/>
<name>A0A6M4HAS5_9PROT</name>
<reference evidence="2 3" key="1">
    <citation type="submission" date="2020-04" db="EMBL/GenBank/DDBJ databases">
        <title>Usitatibacter rugosus gen. nov., sp. nov. and Usitatibacter palustris sp. nov., novel members of Usitatibacteraceae fam. nov. within the order Nitrosomonadales isolated from soil.</title>
        <authorList>
            <person name="Huber K.J."/>
            <person name="Neumann-Schaal M."/>
            <person name="Geppert A."/>
            <person name="Luckner M."/>
            <person name="Wanner G."/>
            <person name="Overmann J."/>
        </authorList>
    </citation>
    <scope>NUCLEOTIDE SEQUENCE [LARGE SCALE GENOMIC DNA]</scope>
    <source>
        <strain evidence="2 3">Swamp67</strain>
    </source>
</reference>
<dbReference type="InParanoid" id="A0A6M4HAS5"/>
<proteinExistence type="predicted"/>
<sequence>MALLADILQLMGKAIASGVAVGIAAALVVLGLATTAQAAEPLDRMHAVNATGERPKPGSMAPTLPPIEGGPSSVGALWATHPQDGESTLQVLLGVFALAAAGMVAVIGRTVPAGGSRS</sequence>
<feature type="transmembrane region" description="Helical" evidence="1">
    <location>
        <begin position="87"/>
        <end position="108"/>
    </location>
</feature>
<keyword evidence="1" id="KW-0472">Membrane</keyword>
<protein>
    <submittedName>
        <fullName evidence="2">Uncharacterized protein</fullName>
    </submittedName>
</protein>
<keyword evidence="1" id="KW-1133">Transmembrane helix</keyword>
<organism evidence="2 3">
    <name type="scientific">Usitatibacter palustris</name>
    <dbReference type="NCBI Taxonomy" id="2732487"/>
    <lineage>
        <taxon>Bacteria</taxon>
        <taxon>Pseudomonadati</taxon>
        <taxon>Pseudomonadota</taxon>
        <taxon>Betaproteobacteria</taxon>
        <taxon>Nitrosomonadales</taxon>
        <taxon>Usitatibacteraceae</taxon>
        <taxon>Usitatibacter</taxon>
    </lineage>
</organism>
<keyword evidence="3" id="KW-1185">Reference proteome</keyword>
<keyword evidence="1" id="KW-0812">Transmembrane</keyword>
<dbReference type="Proteomes" id="UP000503096">
    <property type="component" value="Chromosome"/>
</dbReference>
<accession>A0A6M4HAS5</accession>
<evidence type="ECO:0000313" key="3">
    <source>
        <dbReference type="Proteomes" id="UP000503096"/>
    </source>
</evidence>
<gene>
    <name evidence="2" type="ORF">DSM104440_02775</name>
</gene>
<dbReference type="EMBL" id="CP053073">
    <property type="protein sequence ID" value="QJR15948.1"/>
    <property type="molecule type" value="Genomic_DNA"/>
</dbReference>
<dbReference type="RefSeq" id="WP_171163668.1">
    <property type="nucleotide sequence ID" value="NZ_CP053073.1"/>
</dbReference>
<evidence type="ECO:0000256" key="1">
    <source>
        <dbReference type="SAM" id="Phobius"/>
    </source>
</evidence>